<reference evidence="2" key="1">
    <citation type="journal article" date="2019" name="Int. J. Syst. Evol. Microbiol.">
        <title>The Global Catalogue of Microorganisms (GCM) 10K type strain sequencing project: providing services to taxonomists for standard genome sequencing and annotation.</title>
        <authorList>
            <consortium name="The Broad Institute Genomics Platform"/>
            <consortium name="The Broad Institute Genome Sequencing Center for Infectious Disease"/>
            <person name="Wu L."/>
            <person name="Ma J."/>
        </authorList>
    </citation>
    <scope>NUCLEOTIDE SEQUENCE [LARGE SCALE GENOMIC DNA]</scope>
    <source>
        <strain evidence="2">JCM 4586</strain>
    </source>
</reference>
<organism evidence="1 2">
    <name type="scientific">Streptomyces hiroshimensis</name>
    <dbReference type="NCBI Taxonomy" id="66424"/>
    <lineage>
        <taxon>Bacteria</taxon>
        <taxon>Bacillati</taxon>
        <taxon>Actinomycetota</taxon>
        <taxon>Actinomycetes</taxon>
        <taxon>Kitasatosporales</taxon>
        <taxon>Streptomycetaceae</taxon>
        <taxon>Streptomyces</taxon>
    </lineage>
</organism>
<evidence type="ECO:0000313" key="2">
    <source>
        <dbReference type="Proteomes" id="UP000659223"/>
    </source>
</evidence>
<dbReference type="Proteomes" id="UP000659223">
    <property type="component" value="Unassembled WGS sequence"/>
</dbReference>
<evidence type="ECO:0008006" key="3">
    <source>
        <dbReference type="Google" id="ProtNLM"/>
    </source>
</evidence>
<evidence type="ECO:0000313" key="1">
    <source>
        <dbReference type="EMBL" id="GGY05741.1"/>
    </source>
</evidence>
<proteinExistence type="predicted"/>
<name>A0ABQ2Z9S7_9ACTN</name>
<dbReference type="RefSeq" id="WP_190024964.1">
    <property type="nucleotide sequence ID" value="NZ_BMUT01000017.1"/>
</dbReference>
<gene>
    <name evidence="1" type="ORF">GCM10010324_60720</name>
</gene>
<dbReference type="EMBL" id="BMUT01000017">
    <property type="protein sequence ID" value="GGY05741.1"/>
    <property type="molecule type" value="Genomic_DNA"/>
</dbReference>
<keyword evidence="2" id="KW-1185">Reference proteome</keyword>
<accession>A0ABQ2Z9S7</accession>
<sequence length="92" mass="9916">MLTRLRLNARHAAGLLWALLILTLSDTNRSALAFYRGNVTAVALARRAATSSDGTTAGAPVPERTHYRALATELIPPERTAWRTGTDMARGA</sequence>
<protein>
    <recommendedName>
        <fullName evidence="3">Secreted protein</fullName>
    </recommendedName>
</protein>
<comment type="caution">
    <text evidence="1">The sequence shown here is derived from an EMBL/GenBank/DDBJ whole genome shotgun (WGS) entry which is preliminary data.</text>
</comment>